<dbReference type="AlphaFoldDB" id="A0AAE6NL78"/>
<evidence type="ECO:0000313" key="6">
    <source>
        <dbReference type="EMBL" id="OSY47288.1"/>
    </source>
</evidence>
<dbReference type="NCBIfam" id="NF033788">
    <property type="entry name" value="HTH_metalloreg"/>
    <property type="match status" value="1"/>
</dbReference>
<reference evidence="7 9" key="2">
    <citation type="submission" date="2017-09" db="EMBL/GenBank/DDBJ databases">
        <authorList>
            <person name="Lee N."/>
            <person name="Cho B.-K."/>
        </authorList>
    </citation>
    <scope>NUCLEOTIDE SEQUENCE [LARGE SCALE GENOMIC DNA]</scope>
    <source>
        <strain evidence="7 9">ATCC 23948</strain>
    </source>
</reference>
<keyword evidence="2" id="KW-0238">DNA-binding</keyword>
<dbReference type="SUPFAM" id="SSF46785">
    <property type="entry name" value="Winged helix' DNA-binding domain"/>
    <property type="match status" value="1"/>
</dbReference>
<dbReference type="GO" id="GO:0003700">
    <property type="term" value="F:DNA-binding transcription factor activity"/>
    <property type="evidence" value="ECO:0007669"/>
    <property type="project" value="InterPro"/>
</dbReference>
<evidence type="ECO:0000256" key="3">
    <source>
        <dbReference type="ARBA" id="ARBA00023163"/>
    </source>
</evidence>
<dbReference type="EMBL" id="MIGA01000005">
    <property type="protein sequence ID" value="OSY47288.1"/>
    <property type="molecule type" value="Genomic_DNA"/>
</dbReference>
<dbReference type="InterPro" id="IPR036388">
    <property type="entry name" value="WH-like_DNA-bd_sf"/>
</dbReference>
<name>A0AAE6NL78_STRPT</name>
<dbReference type="Pfam" id="PF12840">
    <property type="entry name" value="HTH_20"/>
    <property type="match status" value="1"/>
</dbReference>
<dbReference type="GO" id="GO:0003677">
    <property type="term" value="F:DNA binding"/>
    <property type="evidence" value="ECO:0007669"/>
    <property type="project" value="UniProtKB-KW"/>
</dbReference>
<accession>A0AAE6NL78</accession>
<dbReference type="InterPro" id="IPR036390">
    <property type="entry name" value="WH_DNA-bd_sf"/>
</dbReference>
<dbReference type="Proteomes" id="UP000325458">
    <property type="component" value="Chromosome"/>
</dbReference>
<dbReference type="EMBL" id="CP023691">
    <property type="protein sequence ID" value="QEV53978.1"/>
    <property type="molecule type" value="Genomic_DNA"/>
</dbReference>
<dbReference type="GeneID" id="90925971"/>
<dbReference type="Proteomes" id="UP000194225">
    <property type="component" value="Unassembled WGS sequence"/>
</dbReference>
<evidence type="ECO:0000256" key="1">
    <source>
        <dbReference type="ARBA" id="ARBA00023015"/>
    </source>
</evidence>
<dbReference type="CDD" id="cd00090">
    <property type="entry name" value="HTH_ARSR"/>
    <property type="match status" value="1"/>
</dbReference>
<keyword evidence="8" id="KW-1185">Reference proteome</keyword>
<feature type="compositionally biased region" description="Gly residues" evidence="4">
    <location>
        <begin position="218"/>
        <end position="231"/>
    </location>
</feature>
<evidence type="ECO:0000259" key="5">
    <source>
        <dbReference type="PROSITE" id="PS50987"/>
    </source>
</evidence>
<evidence type="ECO:0000256" key="4">
    <source>
        <dbReference type="SAM" id="MobiDB-lite"/>
    </source>
</evidence>
<evidence type="ECO:0000313" key="7">
    <source>
        <dbReference type="EMBL" id="QEV53978.1"/>
    </source>
</evidence>
<dbReference type="InterPro" id="IPR045981">
    <property type="entry name" value="DUF5937"/>
</dbReference>
<evidence type="ECO:0000313" key="8">
    <source>
        <dbReference type="Proteomes" id="UP000194225"/>
    </source>
</evidence>
<gene>
    <name evidence="6" type="primary">bigR</name>
    <name evidence="6" type="ORF">BG653_01387</name>
    <name evidence="7" type="ORF">CP981_22105</name>
</gene>
<dbReference type="InterPro" id="IPR011991">
    <property type="entry name" value="ArsR-like_HTH"/>
</dbReference>
<dbReference type="PRINTS" id="PR00778">
    <property type="entry name" value="HTHARSR"/>
</dbReference>
<dbReference type="PROSITE" id="PS50987">
    <property type="entry name" value="HTH_ARSR_2"/>
    <property type="match status" value="1"/>
</dbReference>
<dbReference type="Pfam" id="PF19361">
    <property type="entry name" value="DUF5937"/>
    <property type="match status" value="1"/>
</dbReference>
<protein>
    <submittedName>
        <fullName evidence="6">Biofilm growth-associated repressor</fullName>
    </submittedName>
    <submittedName>
        <fullName evidence="7">Transcriptional regulator</fullName>
    </submittedName>
</protein>
<dbReference type="PANTHER" id="PTHR33154">
    <property type="entry name" value="TRANSCRIPTIONAL REGULATOR, ARSR FAMILY"/>
    <property type="match status" value="1"/>
</dbReference>
<reference evidence="6 8" key="1">
    <citation type="submission" date="2016-09" db="EMBL/GenBank/DDBJ databases">
        <title>Streptomyces platensis DSM40041, a candidate organism with high potential of specific P450 cytochromes.</title>
        <authorList>
            <person name="Grumaz C."/>
            <person name="Vainshtein Y."/>
            <person name="Kirstahler P."/>
            <person name="Sohn K."/>
        </authorList>
    </citation>
    <scope>NUCLEOTIDE SEQUENCE [LARGE SCALE GENOMIC DNA]</scope>
    <source>
        <strain evidence="6 8">DSM 40041</strain>
    </source>
</reference>
<feature type="domain" description="HTH arsR-type" evidence="5">
    <location>
        <begin position="291"/>
        <end position="383"/>
    </location>
</feature>
<keyword evidence="1" id="KW-0805">Transcription regulation</keyword>
<dbReference type="InterPro" id="IPR001845">
    <property type="entry name" value="HTH_ArsR_DNA-bd_dom"/>
</dbReference>
<organism evidence="7 9">
    <name type="scientific">Streptomyces platensis</name>
    <dbReference type="NCBI Taxonomy" id="58346"/>
    <lineage>
        <taxon>Bacteria</taxon>
        <taxon>Bacillati</taxon>
        <taxon>Actinomycetota</taxon>
        <taxon>Actinomycetes</taxon>
        <taxon>Kitasatosporales</taxon>
        <taxon>Streptomycetaceae</taxon>
        <taxon>Streptomyces</taxon>
    </lineage>
</organism>
<evidence type="ECO:0000313" key="9">
    <source>
        <dbReference type="Proteomes" id="UP000325458"/>
    </source>
</evidence>
<dbReference type="PANTHER" id="PTHR33154:SF33">
    <property type="entry name" value="TRANSCRIPTIONAL REPRESSOR SDPR"/>
    <property type="match status" value="1"/>
</dbReference>
<dbReference type="RefSeq" id="WP_085923343.1">
    <property type="nucleotide sequence ID" value="NZ_BAABSS010000065.1"/>
</dbReference>
<keyword evidence="3" id="KW-0804">Transcription</keyword>
<sequence length="383" mass="41766">MANVIDITGLPPERVVFTPSPLAELGAALHALSEPGHHPGLHGWVTATNAALKTDLADRLCEADILWRSSRSDILLPARPGATLAEDLDELDKIDDERFVAAAFEITCSPRYTRPTPSPLVDAGERARIREMAAARGPRQAAFTDRMLTDPDGLRVWLRRLFEDCEEAFFGDIWRRVGIQLAADARHKTELLRRKGLAETLSATSRALWLEDAQDRSGSGGGSSNGSGSGNGSTRIVLDKLAQGRTTAFADPADPGVTFLPTSFGWPHLVFAHAQGWRPVLQYPVASPELPAPAALELVQQRLEALGHPMRMQLCRTLSRGPHSTGELAEAFGITSPEVSRHIATLKKAGLIQTRRRGRYVLHQLDLQVVARLGSDFLEGVLR</sequence>
<dbReference type="SMART" id="SM00418">
    <property type="entry name" value="HTH_ARSR"/>
    <property type="match status" value="1"/>
</dbReference>
<feature type="region of interest" description="Disordered" evidence="4">
    <location>
        <begin position="213"/>
        <end position="234"/>
    </location>
</feature>
<dbReference type="Gene3D" id="1.10.10.10">
    <property type="entry name" value="Winged helix-like DNA-binding domain superfamily/Winged helix DNA-binding domain"/>
    <property type="match status" value="1"/>
</dbReference>
<dbReference type="KEGG" id="spla:CP981_22105"/>
<evidence type="ECO:0000256" key="2">
    <source>
        <dbReference type="ARBA" id="ARBA00023125"/>
    </source>
</evidence>
<dbReference type="InterPro" id="IPR051081">
    <property type="entry name" value="HTH_MetalResp_TranReg"/>
</dbReference>
<proteinExistence type="predicted"/>